<dbReference type="PIRSF" id="PIRSF010631">
    <property type="entry name" value="A-rhamnsds"/>
    <property type="match status" value="1"/>
</dbReference>
<proteinExistence type="predicted"/>
<reference evidence="8 9" key="1">
    <citation type="submission" date="2021-03" db="EMBL/GenBank/DDBJ databases">
        <title>Antimicrobial resistance genes in bacteria isolated from Japanese honey, and their potential for conferring macrolide and lincosamide resistance in the American foulbrood pathogen Paenibacillus larvae.</title>
        <authorList>
            <person name="Okamoto M."/>
            <person name="Kumagai M."/>
            <person name="Kanamori H."/>
            <person name="Takamatsu D."/>
        </authorList>
    </citation>
    <scope>NUCLEOTIDE SEQUENCE [LARGE SCALE GENOMIC DNA]</scope>
    <source>
        <strain evidence="8 9">J41TS12</strain>
    </source>
</reference>
<dbReference type="GO" id="GO:0005975">
    <property type="term" value="P:carbohydrate metabolic process"/>
    <property type="evidence" value="ECO:0007669"/>
    <property type="project" value="InterPro"/>
</dbReference>
<dbReference type="InterPro" id="IPR013737">
    <property type="entry name" value="Bac_rhamnosid_N"/>
</dbReference>
<evidence type="ECO:0000259" key="4">
    <source>
        <dbReference type="Pfam" id="PF05592"/>
    </source>
</evidence>
<dbReference type="Pfam" id="PF25788">
    <property type="entry name" value="Ig_Rha78A_N"/>
    <property type="match status" value="1"/>
</dbReference>
<dbReference type="InterPro" id="IPR013783">
    <property type="entry name" value="Ig-like_fold"/>
</dbReference>
<dbReference type="EC" id="3.2.1.40" evidence="2"/>
<evidence type="ECO:0000259" key="5">
    <source>
        <dbReference type="Pfam" id="PF08531"/>
    </source>
</evidence>
<keyword evidence="3" id="KW-0378">Hydrolase</keyword>
<evidence type="ECO:0000256" key="2">
    <source>
        <dbReference type="ARBA" id="ARBA00012652"/>
    </source>
</evidence>
<dbReference type="InterPro" id="IPR035396">
    <property type="entry name" value="Bac_rhamnosid6H"/>
</dbReference>
<comment type="caution">
    <text evidence="8">The sequence shown here is derived from an EMBL/GenBank/DDBJ whole genome shotgun (WGS) entry which is preliminary data.</text>
</comment>
<dbReference type="AlphaFoldDB" id="A0A919XP62"/>
<evidence type="ECO:0000313" key="8">
    <source>
        <dbReference type="EMBL" id="GIO35821.1"/>
    </source>
</evidence>
<dbReference type="Gene3D" id="2.60.120.260">
    <property type="entry name" value="Galactose-binding domain-like"/>
    <property type="match status" value="2"/>
</dbReference>
<sequence>MIIQDMKCNRIENPLGYALSKPRLSWIVEPGAEGATLQQACRVEVALDEAFLNILHDSGKREDIDSICYVPELDLAPRTRYYWRVHVWTDRGEAASPVAWFETAKLDEPWTGRWITPDWEEQTVHPLLRRGFSIHKEDIARARLYICGLGLYEAEINGQRVGDEYFTPYCNSYNNWIQYQTFDVTGHIRQGENIIGAMLGNGWYKGRFGLSGITHGYYGKHFALLCELVITYTDGSEDTICSDKGWRCAPSHILDSSIYDGEVQDAGKYTEEWSSTSFHDAGWDGVRCLDIDFNLLEARRSLPVRIKEELKPVKVIHTPKGETVLDLGQNMVGWVRFKNKAPKGSVIQLQYGEEMQEGCFYRDNLRSAKAEFTYLSNGRPDEVQPYFTFYGFRYVKVEGWPGEVRAEDFTGCVVYSDLEPTGTLETSNPMVNRLILNALWGQKGNFLDVPTDCPQRDERMGWTGDAQMFSGTACFNMDCNAFFHKYLYDLAQEQATMGGIVPLTVPSFGLNEQDSHTGSSAWSEAATVIPWNLYLHYGDKAILEQQLSSMKDYVDWIRQQDDGSRLWNTGVHYGDWLALDGDGEFNPLGGTPTDLIATAYYAYSSELVAKAAKALGKDSMAADYFKLSAEVKAAFCQEFVTPSGRLAADTQTSYILALFMDLVPESFRPRIIEDLRRNLEKNKFYLQTGFVGTPYICRVLSENGHNDLAYRLLLNEEYPSWLYEVKMGATTIWERWNSLLPDGKFGELGMNSLNHYTYGSIVEWMYRNMCGIQPLEEAPGFRRIRLAPQPNPLLKHVKASLKTASGLYESAWSYEEDGLHYRFRIPFHAEAELILPDADIKDITVNGISLEAGSLSYKEEDRTVNMVLKTGQYEIIHSVKQ</sequence>
<organism evidence="8 9">
    <name type="scientific">Paenibacillus antibioticophila</name>
    <dbReference type="NCBI Taxonomy" id="1274374"/>
    <lineage>
        <taxon>Bacteria</taxon>
        <taxon>Bacillati</taxon>
        <taxon>Bacillota</taxon>
        <taxon>Bacilli</taxon>
        <taxon>Bacillales</taxon>
        <taxon>Paenibacillaceae</taxon>
        <taxon>Paenibacillus</taxon>
    </lineage>
</organism>
<dbReference type="InterPro" id="IPR008928">
    <property type="entry name" value="6-hairpin_glycosidase_sf"/>
</dbReference>
<dbReference type="PANTHER" id="PTHR33307">
    <property type="entry name" value="ALPHA-RHAMNOSIDASE (EUROFUNG)"/>
    <property type="match status" value="1"/>
</dbReference>
<dbReference type="Pfam" id="PF08531">
    <property type="entry name" value="Bac_rhamnosid_N"/>
    <property type="match status" value="1"/>
</dbReference>
<dbReference type="SUPFAM" id="SSF48208">
    <property type="entry name" value="Six-hairpin glycosidases"/>
    <property type="match status" value="1"/>
</dbReference>
<dbReference type="Gene3D" id="1.50.10.10">
    <property type="match status" value="1"/>
</dbReference>
<dbReference type="InterPro" id="IPR016007">
    <property type="entry name" value="Alpha_rhamnosid"/>
</dbReference>
<evidence type="ECO:0000256" key="3">
    <source>
        <dbReference type="ARBA" id="ARBA00022801"/>
    </source>
</evidence>
<accession>A0A919XP62</accession>
<dbReference type="InterPro" id="IPR012341">
    <property type="entry name" value="6hp_glycosidase-like_sf"/>
</dbReference>
<feature type="domain" description="Alpha-L-rhamnosidase C-terminal" evidence="7">
    <location>
        <begin position="771"/>
        <end position="842"/>
    </location>
</feature>
<dbReference type="RefSeq" id="WP_212938216.1">
    <property type="nucleotide sequence ID" value="NZ_BORR01000002.1"/>
</dbReference>
<evidence type="ECO:0000259" key="7">
    <source>
        <dbReference type="Pfam" id="PF17390"/>
    </source>
</evidence>
<feature type="domain" description="Bacterial alpha-L-rhamnosidase N-terminal" evidence="5">
    <location>
        <begin position="138"/>
        <end position="308"/>
    </location>
</feature>
<name>A0A919XP62_9BACL</name>
<dbReference type="PANTHER" id="PTHR33307:SF6">
    <property type="entry name" value="ALPHA-RHAMNOSIDASE (EUROFUNG)-RELATED"/>
    <property type="match status" value="1"/>
</dbReference>
<dbReference type="Pfam" id="PF05592">
    <property type="entry name" value="Bac_rhamnosid"/>
    <property type="match status" value="1"/>
</dbReference>
<dbReference type="GO" id="GO:0030596">
    <property type="term" value="F:alpha-L-rhamnosidase activity"/>
    <property type="evidence" value="ECO:0007669"/>
    <property type="project" value="UniProtKB-EC"/>
</dbReference>
<dbReference type="Gene3D" id="2.60.420.10">
    <property type="entry name" value="Maltose phosphorylase, domain 3"/>
    <property type="match status" value="1"/>
</dbReference>
<evidence type="ECO:0000256" key="1">
    <source>
        <dbReference type="ARBA" id="ARBA00001445"/>
    </source>
</evidence>
<dbReference type="Pfam" id="PF17390">
    <property type="entry name" value="Bac_rhamnosid_C"/>
    <property type="match status" value="1"/>
</dbReference>
<protein>
    <recommendedName>
        <fullName evidence="2">alpha-L-rhamnosidase</fullName>
        <ecNumber evidence="2">3.2.1.40</ecNumber>
    </recommendedName>
</protein>
<dbReference type="Gene3D" id="2.60.40.10">
    <property type="entry name" value="Immunoglobulins"/>
    <property type="match status" value="1"/>
</dbReference>
<keyword evidence="9" id="KW-1185">Reference proteome</keyword>
<feature type="domain" description="Alpha-L-rhamnosidase concanavalin-like" evidence="4">
    <location>
        <begin position="317"/>
        <end position="415"/>
    </location>
</feature>
<evidence type="ECO:0000313" key="9">
    <source>
        <dbReference type="Proteomes" id="UP000681162"/>
    </source>
</evidence>
<comment type="catalytic activity">
    <reaction evidence="1">
        <text>Hydrolysis of terminal non-reducing alpha-L-rhamnose residues in alpha-L-rhamnosides.</text>
        <dbReference type="EC" id="3.2.1.40"/>
    </reaction>
</comment>
<dbReference type="Pfam" id="PF17389">
    <property type="entry name" value="Bac_rhamnosid6H"/>
    <property type="match status" value="1"/>
</dbReference>
<evidence type="ECO:0000259" key="6">
    <source>
        <dbReference type="Pfam" id="PF17389"/>
    </source>
</evidence>
<dbReference type="EMBL" id="BORR01000002">
    <property type="protein sequence ID" value="GIO35821.1"/>
    <property type="molecule type" value="Genomic_DNA"/>
</dbReference>
<gene>
    <name evidence="8" type="ORF">J41TS12_06820</name>
</gene>
<dbReference type="InterPro" id="IPR008902">
    <property type="entry name" value="Rhamnosid_concanavalin"/>
</dbReference>
<dbReference type="Proteomes" id="UP000681162">
    <property type="component" value="Unassembled WGS sequence"/>
</dbReference>
<feature type="domain" description="Alpha-L-rhamnosidase six-hairpin glycosidase" evidence="6">
    <location>
        <begin position="421"/>
        <end position="769"/>
    </location>
</feature>
<dbReference type="InterPro" id="IPR035398">
    <property type="entry name" value="Bac_rhamnosid_C"/>
</dbReference>